<accession>A0AAW7YW80</accession>
<protein>
    <submittedName>
        <fullName evidence="1">Uncharacterized protein</fullName>
    </submittedName>
</protein>
<dbReference type="RefSeq" id="WP_303522498.1">
    <property type="nucleotide sequence ID" value="NZ_JAUOQO010000658.1"/>
</dbReference>
<organism evidence="1 2">
    <name type="scientific">Staphylococcus pasteuri_A</name>
    <dbReference type="NCBI Taxonomy" id="3062664"/>
    <lineage>
        <taxon>Bacteria</taxon>
        <taxon>Bacillati</taxon>
        <taxon>Bacillota</taxon>
        <taxon>Bacilli</taxon>
        <taxon>Bacillales</taxon>
        <taxon>Staphylococcaceae</taxon>
        <taxon>Staphylococcus</taxon>
    </lineage>
</organism>
<dbReference type="Proteomes" id="UP001170310">
    <property type="component" value="Unassembled WGS sequence"/>
</dbReference>
<feature type="non-terminal residue" evidence="1">
    <location>
        <position position="1"/>
    </location>
</feature>
<sequence length="83" mass="9424">IIACVDGKYYKIKYKLGADGMPAFVAREQWVEVEETYRPVKNALKAVSSNADELRVGNYIVLFGGRDLTAFRFMGNKVPRYTN</sequence>
<name>A0AAW7YW80_9STAP</name>
<reference evidence="1" key="1">
    <citation type="submission" date="2023-07" db="EMBL/GenBank/DDBJ databases">
        <title>Genome content predicts the carbon catabolic preferences of heterotrophic bacteria.</title>
        <authorList>
            <person name="Gralka M."/>
        </authorList>
    </citation>
    <scope>NUCLEOTIDE SEQUENCE</scope>
    <source>
        <strain evidence="1">E2R20</strain>
    </source>
</reference>
<comment type="caution">
    <text evidence="1">The sequence shown here is derived from an EMBL/GenBank/DDBJ whole genome shotgun (WGS) entry which is preliminary data.</text>
</comment>
<feature type="non-terminal residue" evidence="1">
    <location>
        <position position="83"/>
    </location>
</feature>
<proteinExistence type="predicted"/>
<evidence type="ECO:0000313" key="1">
    <source>
        <dbReference type="EMBL" id="MDO6575424.1"/>
    </source>
</evidence>
<evidence type="ECO:0000313" key="2">
    <source>
        <dbReference type="Proteomes" id="UP001170310"/>
    </source>
</evidence>
<gene>
    <name evidence="1" type="ORF">Q4528_15015</name>
</gene>
<dbReference type="AlphaFoldDB" id="A0AAW7YW80"/>
<keyword evidence="2" id="KW-1185">Reference proteome</keyword>
<dbReference type="EMBL" id="JAUOQO010000658">
    <property type="protein sequence ID" value="MDO6575424.1"/>
    <property type="molecule type" value="Genomic_DNA"/>
</dbReference>